<evidence type="ECO:0008006" key="5">
    <source>
        <dbReference type="Google" id="ProtNLM"/>
    </source>
</evidence>
<evidence type="ECO:0000256" key="1">
    <source>
        <dbReference type="ARBA" id="ARBA00022723"/>
    </source>
</evidence>
<gene>
    <name evidence="3" type="ORF">SDJN03_27338</name>
</gene>
<feature type="region of interest" description="Disordered" evidence="2">
    <location>
        <begin position="40"/>
        <end position="63"/>
    </location>
</feature>
<evidence type="ECO:0000313" key="3">
    <source>
        <dbReference type="EMBL" id="KAG6573451.1"/>
    </source>
</evidence>
<dbReference type="EMBL" id="JAGKQH010000018">
    <property type="protein sequence ID" value="KAG6573451.1"/>
    <property type="molecule type" value="Genomic_DNA"/>
</dbReference>
<dbReference type="InterPro" id="IPR051863">
    <property type="entry name" value="HIPP"/>
</dbReference>
<organism evidence="3 4">
    <name type="scientific">Cucurbita argyrosperma subsp. sororia</name>
    <dbReference type="NCBI Taxonomy" id="37648"/>
    <lineage>
        <taxon>Eukaryota</taxon>
        <taxon>Viridiplantae</taxon>
        <taxon>Streptophyta</taxon>
        <taxon>Embryophyta</taxon>
        <taxon>Tracheophyta</taxon>
        <taxon>Spermatophyta</taxon>
        <taxon>Magnoliopsida</taxon>
        <taxon>eudicotyledons</taxon>
        <taxon>Gunneridae</taxon>
        <taxon>Pentapetalae</taxon>
        <taxon>rosids</taxon>
        <taxon>fabids</taxon>
        <taxon>Cucurbitales</taxon>
        <taxon>Cucurbitaceae</taxon>
        <taxon>Cucurbiteae</taxon>
        <taxon>Cucurbita</taxon>
    </lineage>
</organism>
<dbReference type="Proteomes" id="UP000685013">
    <property type="component" value="Chromosome 18"/>
</dbReference>
<dbReference type="AlphaFoldDB" id="A0AAV6M1D5"/>
<reference evidence="3 4" key="1">
    <citation type="journal article" date="2021" name="Hortic Res">
        <title>The domestication of Cucurbita argyrosperma as revealed by the genome of its wild relative.</title>
        <authorList>
            <person name="Barrera-Redondo J."/>
            <person name="Sanchez-de la Vega G."/>
            <person name="Aguirre-Liguori J.A."/>
            <person name="Castellanos-Morales G."/>
            <person name="Gutierrez-Guerrero Y.T."/>
            <person name="Aguirre-Dugua X."/>
            <person name="Aguirre-Planter E."/>
            <person name="Tenaillon M.I."/>
            <person name="Lira-Saade R."/>
            <person name="Eguiarte L.E."/>
        </authorList>
    </citation>
    <scope>NUCLEOTIDE SEQUENCE [LARGE SCALE GENOMIC DNA]</scope>
    <source>
        <strain evidence="3">JBR-2021</strain>
    </source>
</reference>
<accession>A0AAV6M1D5</accession>
<dbReference type="PANTHER" id="PTHR45811">
    <property type="entry name" value="COPPER TRANSPORT PROTEIN FAMILY-RELATED"/>
    <property type="match status" value="1"/>
</dbReference>
<comment type="caution">
    <text evidence="3">The sequence shown here is derived from an EMBL/GenBank/DDBJ whole genome shotgun (WGS) entry which is preliminary data.</text>
</comment>
<name>A0AAV6M1D5_9ROSI</name>
<evidence type="ECO:0000313" key="4">
    <source>
        <dbReference type="Proteomes" id="UP000685013"/>
    </source>
</evidence>
<sequence length="99" mass="11423">MAADPKENKITVIGTADPIEIVGKVRKVWPSAYIISVGPEKEEPKKVEPKKEETKKQEPQPKVEQIDWAKAYPSFHSYPITHYYHPYREEDNPNACVIF</sequence>
<protein>
    <recommendedName>
        <fullName evidence="5">Heavy metal transport/detoxification superfamily protein</fullName>
    </recommendedName>
</protein>
<proteinExistence type="predicted"/>
<dbReference type="GO" id="GO:0046872">
    <property type="term" value="F:metal ion binding"/>
    <property type="evidence" value="ECO:0007669"/>
    <property type="project" value="UniProtKB-KW"/>
</dbReference>
<keyword evidence="4" id="KW-1185">Reference proteome</keyword>
<dbReference type="PANTHER" id="PTHR45811:SF50">
    <property type="entry name" value="HEAVY METAL-ASSOCIATED ISOPRENYLATED PLANT PROTEIN 12-RELATED"/>
    <property type="match status" value="1"/>
</dbReference>
<keyword evidence="1" id="KW-0479">Metal-binding</keyword>
<evidence type="ECO:0000256" key="2">
    <source>
        <dbReference type="SAM" id="MobiDB-lite"/>
    </source>
</evidence>
<feature type="non-terminal residue" evidence="3">
    <location>
        <position position="1"/>
    </location>
</feature>